<feature type="region of interest" description="Disordered" evidence="1">
    <location>
        <begin position="36"/>
        <end position="74"/>
    </location>
</feature>
<organism evidence="2 3">
    <name type="scientific">Verticillium longisporum</name>
    <name type="common">Verticillium dahliae var. longisporum</name>
    <dbReference type="NCBI Taxonomy" id="100787"/>
    <lineage>
        <taxon>Eukaryota</taxon>
        <taxon>Fungi</taxon>
        <taxon>Dikarya</taxon>
        <taxon>Ascomycota</taxon>
        <taxon>Pezizomycotina</taxon>
        <taxon>Sordariomycetes</taxon>
        <taxon>Hypocreomycetidae</taxon>
        <taxon>Glomerellales</taxon>
        <taxon>Plectosphaerellaceae</taxon>
        <taxon>Verticillium</taxon>
    </lineage>
</organism>
<dbReference type="EMBL" id="CVQI01030890">
    <property type="protein sequence ID" value="CRK37951.1"/>
    <property type="molecule type" value="Genomic_DNA"/>
</dbReference>
<feature type="non-terminal residue" evidence="2">
    <location>
        <position position="1"/>
    </location>
</feature>
<evidence type="ECO:0000256" key="1">
    <source>
        <dbReference type="SAM" id="MobiDB-lite"/>
    </source>
</evidence>
<dbReference type="AlphaFoldDB" id="A0A0G4MUG8"/>
<protein>
    <submittedName>
        <fullName evidence="2">Uncharacterized protein</fullName>
    </submittedName>
</protein>
<feature type="non-terminal residue" evidence="2">
    <location>
        <position position="74"/>
    </location>
</feature>
<evidence type="ECO:0000313" key="3">
    <source>
        <dbReference type="Proteomes" id="UP000045706"/>
    </source>
</evidence>
<evidence type="ECO:0000313" key="2">
    <source>
        <dbReference type="EMBL" id="CRK37951.1"/>
    </source>
</evidence>
<sequence>YRGTLWHFEVFITCTRADTDARWYPGGLQIHFTAQRHSPRPGEAAQVEEPSCRGSSGAQERDKARGTYRAASAI</sequence>
<reference evidence="3" key="1">
    <citation type="submission" date="2015-05" db="EMBL/GenBank/DDBJ databases">
        <authorList>
            <person name="Fogelqvist Johan"/>
        </authorList>
    </citation>
    <scope>NUCLEOTIDE SEQUENCE [LARGE SCALE GENOMIC DNA]</scope>
</reference>
<name>A0A0G4MUG8_VERLO</name>
<dbReference type="Proteomes" id="UP000045706">
    <property type="component" value="Unassembled WGS sequence"/>
</dbReference>
<proteinExistence type="predicted"/>
<accession>A0A0G4MUG8</accession>
<gene>
    <name evidence="2" type="ORF">BN1723_015274</name>
</gene>